<dbReference type="EMBL" id="MLHL01000042">
    <property type="protein sequence ID" value="OOF47816.1"/>
    <property type="molecule type" value="Genomic_DNA"/>
</dbReference>
<name>A0A1V3J046_9PAST</name>
<feature type="domain" description="Resolvase/invertase-type recombinase catalytic" evidence="6">
    <location>
        <begin position="2"/>
        <end position="139"/>
    </location>
</feature>
<keyword evidence="2" id="KW-0229">DNA integration</keyword>
<keyword evidence="4" id="KW-0233">DNA recombination</keyword>
<evidence type="ECO:0000313" key="8">
    <source>
        <dbReference type="Proteomes" id="UP000189161"/>
    </source>
</evidence>
<comment type="caution">
    <text evidence="7">The sequence shown here is derived from an EMBL/GenBank/DDBJ whole genome shotgun (WGS) entry which is preliminary data.</text>
</comment>
<dbReference type="OrthoDB" id="9786476at2"/>
<accession>A0A1V3J046</accession>
<dbReference type="PANTHER" id="PTHR30461">
    <property type="entry name" value="DNA-INVERTASE FROM LAMBDOID PROPHAGE"/>
    <property type="match status" value="1"/>
</dbReference>
<feature type="active site" description="O-(5'-phospho-DNA)-serine intermediate" evidence="5">
    <location>
        <position position="10"/>
    </location>
</feature>
<reference evidence="7 8" key="1">
    <citation type="submission" date="2016-10" db="EMBL/GenBank/DDBJ databases">
        <title>Rodentibacter gen. nov. and new species.</title>
        <authorList>
            <person name="Christensen H."/>
        </authorList>
    </citation>
    <scope>NUCLEOTIDE SEQUENCE [LARGE SCALE GENOMIC DNA]</scope>
    <source>
        <strain evidence="7 8">H1987082031</strain>
    </source>
</reference>
<evidence type="ECO:0000313" key="7">
    <source>
        <dbReference type="EMBL" id="OOF47816.1"/>
    </source>
</evidence>
<evidence type="ECO:0000256" key="2">
    <source>
        <dbReference type="ARBA" id="ARBA00022908"/>
    </source>
</evidence>
<dbReference type="AlphaFoldDB" id="A0A1V3J046"/>
<dbReference type="Gene3D" id="1.10.10.60">
    <property type="entry name" value="Homeodomain-like"/>
    <property type="match status" value="1"/>
</dbReference>
<keyword evidence="3" id="KW-0238">DNA-binding</keyword>
<dbReference type="Pfam" id="PF00239">
    <property type="entry name" value="Resolvase"/>
    <property type="match status" value="1"/>
</dbReference>
<dbReference type="Gene3D" id="3.40.50.1390">
    <property type="entry name" value="Resolvase, N-terminal catalytic domain"/>
    <property type="match status" value="1"/>
</dbReference>
<evidence type="ECO:0000256" key="3">
    <source>
        <dbReference type="ARBA" id="ARBA00023125"/>
    </source>
</evidence>
<dbReference type="GO" id="GO:0003677">
    <property type="term" value="F:DNA binding"/>
    <property type="evidence" value="ECO:0007669"/>
    <property type="project" value="UniProtKB-KW"/>
</dbReference>
<dbReference type="SMART" id="SM00857">
    <property type="entry name" value="Resolvase"/>
    <property type="match status" value="1"/>
</dbReference>
<evidence type="ECO:0000256" key="4">
    <source>
        <dbReference type="ARBA" id="ARBA00023172"/>
    </source>
</evidence>
<dbReference type="PROSITE" id="PS00398">
    <property type="entry name" value="RECOMBINASES_2"/>
    <property type="match status" value="1"/>
</dbReference>
<dbReference type="InterPro" id="IPR006119">
    <property type="entry name" value="Resolv_N"/>
</dbReference>
<keyword evidence="8" id="KW-1185">Reference proteome</keyword>
<dbReference type="InterPro" id="IPR036162">
    <property type="entry name" value="Resolvase-like_N_sf"/>
</dbReference>
<dbReference type="Proteomes" id="UP000189161">
    <property type="component" value="Unassembled WGS sequence"/>
</dbReference>
<dbReference type="GO" id="GO:0015074">
    <property type="term" value="P:DNA integration"/>
    <property type="evidence" value="ECO:0007669"/>
    <property type="project" value="UniProtKB-KW"/>
</dbReference>
<dbReference type="InterPro" id="IPR006118">
    <property type="entry name" value="Recombinase_CS"/>
</dbReference>
<dbReference type="InterPro" id="IPR050639">
    <property type="entry name" value="SSR_resolvase"/>
</dbReference>
<evidence type="ECO:0000256" key="5">
    <source>
        <dbReference type="PIRSR" id="PIRSR606118-50"/>
    </source>
</evidence>
<sequence>MPLIRFARVSTVGQSYEEQIKQLEDIGCFKIFTGKNSGEKKKNASRLKELLDFVREGDTIVVTKLDRLGRSTSQILNLYEELESRGIGLKSLDGVIDTEKRADPFDKVKFVFMAALAEMERNLIRERTLEGRLAKGEDGKGGRPKALTEEQKKAFWRDVKKNYSISKLAQKYNISNSTAYRLRKEAKAA</sequence>
<dbReference type="GO" id="GO:0000150">
    <property type="term" value="F:DNA strand exchange activity"/>
    <property type="evidence" value="ECO:0007669"/>
    <property type="project" value="InterPro"/>
</dbReference>
<comment type="similarity">
    <text evidence="1">Belongs to the site-specific recombinase resolvase family.</text>
</comment>
<organism evidence="7 8">
    <name type="scientific">Rodentibacter trehalosifermentans</name>
    <dbReference type="NCBI Taxonomy" id="1908263"/>
    <lineage>
        <taxon>Bacteria</taxon>
        <taxon>Pseudomonadati</taxon>
        <taxon>Pseudomonadota</taxon>
        <taxon>Gammaproteobacteria</taxon>
        <taxon>Pasteurellales</taxon>
        <taxon>Pasteurellaceae</taxon>
        <taxon>Rodentibacter</taxon>
    </lineage>
</organism>
<dbReference type="InterPro" id="IPR009057">
    <property type="entry name" value="Homeodomain-like_sf"/>
</dbReference>
<proteinExistence type="inferred from homology"/>
<evidence type="ECO:0000256" key="1">
    <source>
        <dbReference type="ARBA" id="ARBA00009913"/>
    </source>
</evidence>
<protein>
    <submittedName>
        <fullName evidence="7">Resolvase</fullName>
    </submittedName>
</protein>
<dbReference type="SUPFAM" id="SSF46689">
    <property type="entry name" value="Homeodomain-like"/>
    <property type="match status" value="1"/>
</dbReference>
<dbReference type="PANTHER" id="PTHR30461:SF26">
    <property type="entry name" value="RESOLVASE HOMOLOG YNEB"/>
    <property type="match status" value="1"/>
</dbReference>
<gene>
    <name evidence="7" type="ORF">BKK52_07820</name>
</gene>
<dbReference type="CDD" id="cd03768">
    <property type="entry name" value="SR_ResInv"/>
    <property type="match status" value="1"/>
</dbReference>
<dbReference type="PROSITE" id="PS51736">
    <property type="entry name" value="RECOMBINASES_3"/>
    <property type="match status" value="1"/>
</dbReference>
<dbReference type="RefSeq" id="WP_077478459.1">
    <property type="nucleotide sequence ID" value="NZ_MLHL01000042.1"/>
</dbReference>
<evidence type="ECO:0000259" key="6">
    <source>
        <dbReference type="PROSITE" id="PS51736"/>
    </source>
</evidence>
<dbReference type="SUPFAM" id="SSF53041">
    <property type="entry name" value="Resolvase-like"/>
    <property type="match status" value="1"/>
</dbReference>